<dbReference type="RefSeq" id="WP_229345900.1">
    <property type="nucleotide sequence ID" value="NZ_JAJFAT010000010.1"/>
</dbReference>
<feature type="compositionally biased region" description="Polar residues" evidence="1">
    <location>
        <begin position="76"/>
        <end position="91"/>
    </location>
</feature>
<reference evidence="3 4" key="1">
    <citation type="submission" date="2021-10" db="EMBL/GenBank/DDBJ databases">
        <authorList>
            <person name="Grouzdev D.S."/>
            <person name="Pantiukh K.S."/>
            <person name="Krutkina M.S."/>
        </authorList>
    </citation>
    <scope>NUCLEOTIDE SEQUENCE [LARGE SCALE GENOMIC DNA]</scope>
    <source>
        <strain evidence="3 4">Z-7514</strain>
    </source>
</reference>
<comment type="caution">
    <text evidence="3">The sequence shown here is derived from an EMBL/GenBank/DDBJ whole genome shotgun (WGS) entry which is preliminary data.</text>
</comment>
<sequence length="91" mass="10797">MRKMTVVMLIVLALIFSSTTLLFAANQGRNMQERMNIQTETAQYRANEDCTEEELQLREQRQEGRMLKQEAGENGRFNQRVEQTQRQRFAR</sequence>
<evidence type="ECO:0000256" key="2">
    <source>
        <dbReference type="SAM" id="SignalP"/>
    </source>
</evidence>
<evidence type="ECO:0000313" key="3">
    <source>
        <dbReference type="EMBL" id="MCC3145287.1"/>
    </source>
</evidence>
<dbReference type="Proteomes" id="UP001199296">
    <property type="component" value="Unassembled WGS sequence"/>
</dbReference>
<organism evidence="3 4">
    <name type="scientific">Halanaerobium polyolivorans</name>
    <dbReference type="NCBI Taxonomy" id="2886943"/>
    <lineage>
        <taxon>Bacteria</taxon>
        <taxon>Bacillati</taxon>
        <taxon>Bacillota</taxon>
        <taxon>Clostridia</taxon>
        <taxon>Halanaerobiales</taxon>
        <taxon>Halanaerobiaceae</taxon>
        <taxon>Halanaerobium</taxon>
    </lineage>
</organism>
<name>A0AAW4X0G2_9FIRM</name>
<feature type="compositionally biased region" description="Basic and acidic residues" evidence="1">
    <location>
        <begin position="62"/>
        <end position="73"/>
    </location>
</feature>
<evidence type="ECO:0000313" key="4">
    <source>
        <dbReference type="Proteomes" id="UP001199296"/>
    </source>
</evidence>
<feature type="region of interest" description="Disordered" evidence="1">
    <location>
        <begin position="62"/>
        <end position="91"/>
    </location>
</feature>
<protein>
    <submittedName>
        <fullName evidence="3">Uncharacterized protein</fullName>
    </submittedName>
</protein>
<keyword evidence="4" id="KW-1185">Reference proteome</keyword>
<accession>A0AAW4X0G2</accession>
<dbReference type="EMBL" id="JAJFAT010000010">
    <property type="protein sequence ID" value="MCC3145287.1"/>
    <property type="molecule type" value="Genomic_DNA"/>
</dbReference>
<evidence type="ECO:0000256" key="1">
    <source>
        <dbReference type="SAM" id="MobiDB-lite"/>
    </source>
</evidence>
<dbReference type="AlphaFoldDB" id="A0AAW4X0G2"/>
<gene>
    <name evidence="3" type="ORF">LJ207_08125</name>
</gene>
<feature type="chain" id="PRO_5044014479" evidence="2">
    <location>
        <begin position="25"/>
        <end position="91"/>
    </location>
</feature>
<feature type="signal peptide" evidence="2">
    <location>
        <begin position="1"/>
        <end position="24"/>
    </location>
</feature>
<keyword evidence="2" id="KW-0732">Signal</keyword>
<proteinExistence type="predicted"/>